<dbReference type="AlphaFoldDB" id="A0A4R6M5W8"/>
<comment type="caution">
    <text evidence="1">The sequence shown here is derived from an EMBL/GenBank/DDBJ whole genome shotgun (WGS) entry which is preliminary data.</text>
</comment>
<gene>
    <name evidence="1" type="ORF">DFP79_3328</name>
</gene>
<evidence type="ECO:0000313" key="2">
    <source>
        <dbReference type="Proteomes" id="UP000294656"/>
    </source>
</evidence>
<evidence type="ECO:0000313" key="1">
    <source>
        <dbReference type="EMBL" id="TDO95960.1"/>
    </source>
</evidence>
<proteinExistence type="predicted"/>
<keyword evidence="2" id="KW-1185">Reference proteome</keyword>
<reference evidence="1 2" key="1">
    <citation type="submission" date="2019-03" db="EMBL/GenBank/DDBJ databases">
        <title>Genomic Encyclopedia of Type Strains, Phase III (KMG-III): the genomes of soil and plant-associated and newly described type strains.</title>
        <authorList>
            <person name="Whitman W."/>
        </authorList>
    </citation>
    <scope>NUCLEOTIDE SEQUENCE [LARGE SCALE GENOMIC DNA]</scope>
    <source>
        <strain evidence="1 2">CECT 7378</strain>
    </source>
</reference>
<dbReference type="Proteomes" id="UP000294656">
    <property type="component" value="Unassembled WGS sequence"/>
</dbReference>
<accession>A0A4R6M5W8</accession>
<protein>
    <submittedName>
        <fullName evidence="1">Uncharacterized protein</fullName>
    </submittedName>
</protein>
<dbReference type="EMBL" id="SNXC01000015">
    <property type="protein sequence ID" value="TDO95960.1"/>
    <property type="molecule type" value="Genomic_DNA"/>
</dbReference>
<sequence length="33" mass="3940">MGSDLLKELMYVEPFSIKKNRLLSRFFLHALKN</sequence>
<organism evidence="1 2">
    <name type="scientific">Marinomonas balearica</name>
    <dbReference type="NCBI Taxonomy" id="491947"/>
    <lineage>
        <taxon>Bacteria</taxon>
        <taxon>Pseudomonadati</taxon>
        <taxon>Pseudomonadota</taxon>
        <taxon>Gammaproteobacteria</taxon>
        <taxon>Oceanospirillales</taxon>
        <taxon>Oceanospirillaceae</taxon>
        <taxon>Marinomonas</taxon>
    </lineage>
</organism>
<name>A0A4R6M5W8_9GAMM</name>